<dbReference type="Proteomes" id="UP001321760">
    <property type="component" value="Unassembled WGS sequence"/>
</dbReference>
<evidence type="ECO:0000259" key="2">
    <source>
        <dbReference type="PROSITE" id="PS50174"/>
    </source>
</evidence>
<feature type="region of interest" description="Disordered" evidence="1">
    <location>
        <begin position="1"/>
        <end position="20"/>
    </location>
</feature>
<proteinExistence type="predicted"/>
<dbReference type="PANTHER" id="PTHR20923:SF1">
    <property type="entry name" value="G PATCH DOMAIN AND ANKYRIN REPEAT-CONTAINING PROTEIN 1"/>
    <property type="match status" value="1"/>
</dbReference>
<dbReference type="PANTHER" id="PTHR20923">
    <property type="entry name" value="BAT4 PROTEIN-RELATED"/>
    <property type="match status" value="1"/>
</dbReference>
<reference evidence="3" key="2">
    <citation type="submission" date="2023-05" db="EMBL/GenBank/DDBJ databases">
        <authorList>
            <consortium name="Lawrence Berkeley National Laboratory"/>
            <person name="Steindorff A."/>
            <person name="Hensen N."/>
            <person name="Bonometti L."/>
            <person name="Westerberg I."/>
            <person name="Brannstrom I.O."/>
            <person name="Guillou S."/>
            <person name="Cros-Aarteil S."/>
            <person name="Calhoun S."/>
            <person name="Haridas S."/>
            <person name="Kuo A."/>
            <person name="Mondo S."/>
            <person name="Pangilinan J."/>
            <person name="Riley R."/>
            <person name="Labutti K."/>
            <person name="Andreopoulos B."/>
            <person name="Lipzen A."/>
            <person name="Chen C."/>
            <person name="Yanf M."/>
            <person name="Daum C."/>
            <person name="Ng V."/>
            <person name="Clum A."/>
            <person name="Ohm R."/>
            <person name="Martin F."/>
            <person name="Silar P."/>
            <person name="Natvig D."/>
            <person name="Lalanne C."/>
            <person name="Gautier V."/>
            <person name="Ament-Velasquez S.L."/>
            <person name="Kruys A."/>
            <person name="Hutchinson M.I."/>
            <person name="Powell A.J."/>
            <person name="Barry K."/>
            <person name="Miller A.N."/>
            <person name="Grigoriev I.V."/>
            <person name="Debuchy R."/>
            <person name="Gladieux P."/>
            <person name="Thoren M.H."/>
            <person name="Johannesson H."/>
        </authorList>
    </citation>
    <scope>NUCLEOTIDE SEQUENCE</scope>
    <source>
        <strain evidence="3">PSN243</strain>
    </source>
</reference>
<sequence>MAPPSQPAEPAEEDKYDYDVETPLERIRPFGTLHRKQITFVPASGNAQLNSTDATAAPKPHQDVANIYLSMVLPEDVKPPDSKDEKNAAPPTLCEVCNLPMDSLAPQDPQSQDGPPRTATPHENSLAHQLCLPHSHPPSALDRSRMGLNYLSTHGWDPDARRGLGFEQQGIQYPVKTKVKEDRLGIGMEVPKNQPVRKKETMLDAKKVRKMAEEEKKRAARIRQQLFMRDDLEKYFGPGAG</sequence>
<protein>
    <submittedName>
        <fullName evidence="3">Protein pxr1</fullName>
    </submittedName>
</protein>
<dbReference type="GO" id="GO:0003676">
    <property type="term" value="F:nucleic acid binding"/>
    <property type="evidence" value="ECO:0007669"/>
    <property type="project" value="InterPro"/>
</dbReference>
<comment type="caution">
    <text evidence="3">The sequence shown here is derived from an EMBL/GenBank/DDBJ whole genome shotgun (WGS) entry which is preliminary data.</text>
</comment>
<keyword evidence="4" id="KW-1185">Reference proteome</keyword>
<name>A0AAV9GS10_9PEZI</name>
<dbReference type="PROSITE" id="PS50174">
    <property type="entry name" value="G_PATCH"/>
    <property type="match status" value="1"/>
</dbReference>
<reference evidence="3" key="1">
    <citation type="journal article" date="2023" name="Mol. Phylogenet. Evol.">
        <title>Genome-scale phylogeny and comparative genomics of the fungal order Sordariales.</title>
        <authorList>
            <person name="Hensen N."/>
            <person name="Bonometti L."/>
            <person name="Westerberg I."/>
            <person name="Brannstrom I.O."/>
            <person name="Guillou S."/>
            <person name="Cros-Aarteil S."/>
            <person name="Calhoun S."/>
            <person name="Haridas S."/>
            <person name="Kuo A."/>
            <person name="Mondo S."/>
            <person name="Pangilinan J."/>
            <person name="Riley R."/>
            <person name="LaButti K."/>
            <person name="Andreopoulos B."/>
            <person name="Lipzen A."/>
            <person name="Chen C."/>
            <person name="Yan M."/>
            <person name="Daum C."/>
            <person name="Ng V."/>
            <person name="Clum A."/>
            <person name="Steindorff A."/>
            <person name="Ohm R.A."/>
            <person name="Martin F."/>
            <person name="Silar P."/>
            <person name="Natvig D.O."/>
            <person name="Lalanne C."/>
            <person name="Gautier V."/>
            <person name="Ament-Velasquez S.L."/>
            <person name="Kruys A."/>
            <person name="Hutchinson M.I."/>
            <person name="Powell A.J."/>
            <person name="Barry K."/>
            <person name="Miller A.N."/>
            <person name="Grigoriev I.V."/>
            <person name="Debuchy R."/>
            <person name="Gladieux P."/>
            <person name="Hiltunen Thoren M."/>
            <person name="Johannesson H."/>
        </authorList>
    </citation>
    <scope>NUCLEOTIDE SEQUENCE</scope>
    <source>
        <strain evidence="3">PSN243</strain>
    </source>
</reference>
<feature type="region of interest" description="Disordered" evidence="1">
    <location>
        <begin position="99"/>
        <end position="138"/>
    </location>
</feature>
<evidence type="ECO:0000313" key="4">
    <source>
        <dbReference type="Proteomes" id="UP001321760"/>
    </source>
</evidence>
<feature type="compositionally biased region" description="Acidic residues" evidence="1">
    <location>
        <begin position="10"/>
        <end position="20"/>
    </location>
</feature>
<dbReference type="Pfam" id="PF01585">
    <property type="entry name" value="G-patch"/>
    <property type="match status" value="1"/>
</dbReference>
<dbReference type="EMBL" id="MU865934">
    <property type="protein sequence ID" value="KAK4450118.1"/>
    <property type="molecule type" value="Genomic_DNA"/>
</dbReference>
<evidence type="ECO:0000256" key="1">
    <source>
        <dbReference type="SAM" id="MobiDB-lite"/>
    </source>
</evidence>
<dbReference type="AlphaFoldDB" id="A0AAV9GS10"/>
<dbReference type="InterPro" id="IPR039146">
    <property type="entry name" value="GPANK1"/>
</dbReference>
<organism evidence="3 4">
    <name type="scientific">Podospora aff. communis PSN243</name>
    <dbReference type="NCBI Taxonomy" id="3040156"/>
    <lineage>
        <taxon>Eukaryota</taxon>
        <taxon>Fungi</taxon>
        <taxon>Dikarya</taxon>
        <taxon>Ascomycota</taxon>
        <taxon>Pezizomycotina</taxon>
        <taxon>Sordariomycetes</taxon>
        <taxon>Sordariomycetidae</taxon>
        <taxon>Sordariales</taxon>
        <taxon>Podosporaceae</taxon>
        <taxon>Podospora</taxon>
    </lineage>
</organism>
<accession>A0AAV9GS10</accession>
<dbReference type="InterPro" id="IPR000467">
    <property type="entry name" value="G_patch_dom"/>
</dbReference>
<gene>
    <name evidence="3" type="ORF">QBC34DRAFT_82143</name>
</gene>
<evidence type="ECO:0000313" key="3">
    <source>
        <dbReference type="EMBL" id="KAK4450118.1"/>
    </source>
</evidence>
<feature type="domain" description="G-patch" evidence="2">
    <location>
        <begin position="143"/>
        <end position="191"/>
    </location>
</feature>